<accession>A0ABD2W761</accession>
<gene>
    <name evidence="1" type="ORF">TKK_015872</name>
</gene>
<protein>
    <submittedName>
        <fullName evidence="1">Uncharacterized protein</fullName>
    </submittedName>
</protein>
<name>A0ABD2W761_9HYME</name>
<dbReference type="AlphaFoldDB" id="A0ABD2W761"/>
<sequence>MMSAEQQQQQHVVMYGRKVKAWLRSRIPEASRRCPAAAVAMKSPPALHCLPLDYCSHRAARHANCRLRAFF</sequence>
<comment type="caution">
    <text evidence="1">The sequence shown here is derived from an EMBL/GenBank/DDBJ whole genome shotgun (WGS) entry which is preliminary data.</text>
</comment>
<proteinExistence type="predicted"/>
<dbReference type="EMBL" id="JBJJXI010000124">
    <property type="protein sequence ID" value="KAL3388910.1"/>
    <property type="molecule type" value="Genomic_DNA"/>
</dbReference>
<reference evidence="1 2" key="1">
    <citation type="journal article" date="2024" name="bioRxiv">
        <title>A reference genome for Trichogramma kaykai: A tiny desert-dwelling parasitoid wasp with competing sex-ratio distorters.</title>
        <authorList>
            <person name="Culotta J."/>
            <person name="Lindsey A.R."/>
        </authorList>
    </citation>
    <scope>NUCLEOTIDE SEQUENCE [LARGE SCALE GENOMIC DNA]</scope>
    <source>
        <strain evidence="1 2">KSX58</strain>
    </source>
</reference>
<organism evidence="1 2">
    <name type="scientific">Trichogramma kaykai</name>
    <dbReference type="NCBI Taxonomy" id="54128"/>
    <lineage>
        <taxon>Eukaryota</taxon>
        <taxon>Metazoa</taxon>
        <taxon>Ecdysozoa</taxon>
        <taxon>Arthropoda</taxon>
        <taxon>Hexapoda</taxon>
        <taxon>Insecta</taxon>
        <taxon>Pterygota</taxon>
        <taxon>Neoptera</taxon>
        <taxon>Endopterygota</taxon>
        <taxon>Hymenoptera</taxon>
        <taxon>Apocrita</taxon>
        <taxon>Proctotrupomorpha</taxon>
        <taxon>Chalcidoidea</taxon>
        <taxon>Trichogrammatidae</taxon>
        <taxon>Trichogramma</taxon>
    </lineage>
</organism>
<evidence type="ECO:0000313" key="2">
    <source>
        <dbReference type="Proteomes" id="UP001627154"/>
    </source>
</evidence>
<keyword evidence="2" id="KW-1185">Reference proteome</keyword>
<dbReference type="Proteomes" id="UP001627154">
    <property type="component" value="Unassembled WGS sequence"/>
</dbReference>
<evidence type="ECO:0000313" key="1">
    <source>
        <dbReference type="EMBL" id="KAL3388910.1"/>
    </source>
</evidence>